<name>A0A318HAF6_9BURK</name>
<dbReference type="Pfam" id="PF13490">
    <property type="entry name" value="zf-HC2"/>
    <property type="match status" value="1"/>
</dbReference>
<dbReference type="InterPro" id="IPR027383">
    <property type="entry name" value="Znf_put"/>
</dbReference>
<evidence type="ECO:0000259" key="1">
    <source>
        <dbReference type="Pfam" id="PF13490"/>
    </source>
</evidence>
<dbReference type="RefSeq" id="WP_211317452.1">
    <property type="nucleotide sequence ID" value="NZ_QJJS01000001.1"/>
</dbReference>
<keyword evidence="3" id="KW-1185">Reference proteome</keyword>
<reference evidence="2 3" key="1">
    <citation type="submission" date="2018-05" db="EMBL/GenBank/DDBJ databases">
        <title>Genomic Encyclopedia of Type Strains, Phase IV (KMG-IV): sequencing the most valuable type-strain genomes for metagenomic binning, comparative biology and taxonomic classification.</title>
        <authorList>
            <person name="Goeker M."/>
        </authorList>
    </citation>
    <scope>NUCLEOTIDE SEQUENCE [LARGE SCALE GENOMIC DNA]</scope>
    <source>
        <strain evidence="2 3">DSM 566</strain>
    </source>
</reference>
<proteinExistence type="predicted"/>
<accession>A0A318HAF6</accession>
<organism evidence="2 3">
    <name type="scientific">Sphaerotilus hippei</name>
    <dbReference type="NCBI Taxonomy" id="744406"/>
    <lineage>
        <taxon>Bacteria</taxon>
        <taxon>Pseudomonadati</taxon>
        <taxon>Pseudomonadota</taxon>
        <taxon>Betaproteobacteria</taxon>
        <taxon>Burkholderiales</taxon>
        <taxon>Sphaerotilaceae</taxon>
        <taxon>Sphaerotilus</taxon>
    </lineage>
</organism>
<evidence type="ECO:0000313" key="2">
    <source>
        <dbReference type="EMBL" id="PXW99272.1"/>
    </source>
</evidence>
<dbReference type="EMBL" id="QJJS01000001">
    <property type="protein sequence ID" value="PXW99272.1"/>
    <property type="molecule type" value="Genomic_DNA"/>
</dbReference>
<dbReference type="Proteomes" id="UP000247811">
    <property type="component" value="Unassembled WGS sequence"/>
</dbReference>
<dbReference type="AlphaFoldDB" id="A0A318HAF6"/>
<evidence type="ECO:0000313" key="3">
    <source>
        <dbReference type="Proteomes" id="UP000247811"/>
    </source>
</evidence>
<gene>
    <name evidence="2" type="ORF">C7444_101101</name>
</gene>
<comment type="caution">
    <text evidence="2">The sequence shown here is derived from an EMBL/GenBank/DDBJ whole genome shotgun (WGS) entry which is preliminary data.</text>
</comment>
<protein>
    <submittedName>
        <fullName evidence="2">Putative zinc finger protein</fullName>
    </submittedName>
</protein>
<feature type="domain" description="Putative zinc-finger" evidence="1">
    <location>
        <begin position="7"/>
        <end position="41"/>
    </location>
</feature>
<sequence length="66" mass="8224">MKLMRTCREAATLMLQGADRELQPIERLSLRLHLLMCRHCRRFRQQTRFMARTMDPWRSYRDQEKR</sequence>